<comment type="similarity">
    <text evidence="6">Belongs to the peptidase S26 family. IMP1 subfamily.</text>
</comment>
<accession>A0A6A6UCT2</accession>
<dbReference type="InterPro" id="IPR019757">
    <property type="entry name" value="Pept_S26A_signal_pept_1_Lys-AS"/>
</dbReference>
<feature type="domain" description="Peptidase S26" evidence="8">
    <location>
        <begin position="114"/>
        <end position="152"/>
    </location>
</feature>
<evidence type="ECO:0000256" key="5">
    <source>
        <dbReference type="ARBA" id="ARBA00023136"/>
    </source>
</evidence>
<protein>
    <submittedName>
        <fullName evidence="9">LexA/Signal peptidase</fullName>
    </submittedName>
</protein>
<dbReference type="PRINTS" id="PR00727">
    <property type="entry name" value="LEADERPTASE"/>
</dbReference>
<keyword evidence="4" id="KW-0496">Mitochondrion</keyword>
<sequence length="179" mass="19477">MPPRLPHLPKASPFRQFLLPRSLKIYTSSALLALAVYHTTPIYPTTGPSMLPFLPVHNGIVLYNPLTKRGRNVRVGDVVVAKSPYQGGGIVKRVVGLPGDVVCVDGDAGRERRYAKVPAGHVWVAGDNVPWSVDSRHYGPLAMGLIIGKVVAVGEDYWWNLRGLEGSDGMVRVEEGDVD</sequence>
<dbReference type="OrthoDB" id="308440at2759"/>
<name>A0A6A6UCT2_9PEZI</name>
<feature type="active site" evidence="7">
    <location>
        <position position="49"/>
    </location>
</feature>
<evidence type="ECO:0000313" key="9">
    <source>
        <dbReference type="EMBL" id="KAF2670065.1"/>
    </source>
</evidence>
<feature type="active site" evidence="7">
    <location>
        <position position="92"/>
    </location>
</feature>
<evidence type="ECO:0000256" key="4">
    <source>
        <dbReference type="ARBA" id="ARBA00023128"/>
    </source>
</evidence>
<evidence type="ECO:0000256" key="3">
    <source>
        <dbReference type="ARBA" id="ARBA00022801"/>
    </source>
</evidence>
<evidence type="ECO:0000313" key="10">
    <source>
        <dbReference type="Proteomes" id="UP000799302"/>
    </source>
</evidence>
<dbReference type="PROSITE" id="PS00760">
    <property type="entry name" value="SPASE_I_2"/>
    <property type="match status" value="1"/>
</dbReference>
<dbReference type="PANTHER" id="PTHR12383">
    <property type="entry name" value="PROTEASE FAMILY S26 MITOCHONDRIAL INNER MEMBRANE PROTEASE-RELATED"/>
    <property type="match status" value="1"/>
</dbReference>
<gene>
    <name evidence="9" type="ORF">BT63DRAFT_372491</name>
</gene>
<keyword evidence="5" id="KW-0472">Membrane</keyword>
<keyword evidence="2" id="KW-0999">Mitochondrion inner membrane</keyword>
<dbReference type="InterPro" id="IPR000223">
    <property type="entry name" value="Pept_S26A_signal_pept_1"/>
</dbReference>
<feature type="domain" description="Peptidase S26" evidence="8">
    <location>
        <begin position="31"/>
        <end position="107"/>
    </location>
</feature>
<evidence type="ECO:0000256" key="7">
    <source>
        <dbReference type="PIRSR" id="PIRSR600223-1"/>
    </source>
</evidence>
<dbReference type="AlphaFoldDB" id="A0A6A6UCT2"/>
<evidence type="ECO:0000256" key="6">
    <source>
        <dbReference type="ARBA" id="ARBA00038445"/>
    </source>
</evidence>
<dbReference type="GO" id="GO:0004252">
    <property type="term" value="F:serine-type endopeptidase activity"/>
    <property type="evidence" value="ECO:0007669"/>
    <property type="project" value="InterPro"/>
</dbReference>
<dbReference type="PROSITE" id="PS00761">
    <property type="entry name" value="SPASE_I_3"/>
    <property type="match status" value="1"/>
</dbReference>
<dbReference type="CDD" id="cd06530">
    <property type="entry name" value="S26_SPase_I"/>
    <property type="match status" value="1"/>
</dbReference>
<evidence type="ECO:0000256" key="1">
    <source>
        <dbReference type="ARBA" id="ARBA00004273"/>
    </source>
</evidence>
<dbReference type="SUPFAM" id="SSF51306">
    <property type="entry name" value="LexA/Signal peptidase"/>
    <property type="match status" value="1"/>
</dbReference>
<dbReference type="Gene3D" id="2.10.109.10">
    <property type="entry name" value="Umud Fragment, subunit A"/>
    <property type="match status" value="1"/>
</dbReference>
<dbReference type="Pfam" id="PF10502">
    <property type="entry name" value="Peptidase_S26"/>
    <property type="match status" value="2"/>
</dbReference>
<reference evidence="9" key="1">
    <citation type="journal article" date="2020" name="Stud. Mycol.">
        <title>101 Dothideomycetes genomes: a test case for predicting lifestyles and emergence of pathogens.</title>
        <authorList>
            <person name="Haridas S."/>
            <person name="Albert R."/>
            <person name="Binder M."/>
            <person name="Bloem J."/>
            <person name="Labutti K."/>
            <person name="Salamov A."/>
            <person name="Andreopoulos B."/>
            <person name="Baker S."/>
            <person name="Barry K."/>
            <person name="Bills G."/>
            <person name="Bluhm B."/>
            <person name="Cannon C."/>
            <person name="Castanera R."/>
            <person name="Culley D."/>
            <person name="Daum C."/>
            <person name="Ezra D."/>
            <person name="Gonzalez J."/>
            <person name="Henrissat B."/>
            <person name="Kuo A."/>
            <person name="Liang C."/>
            <person name="Lipzen A."/>
            <person name="Lutzoni F."/>
            <person name="Magnuson J."/>
            <person name="Mondo S."/>
            <person name="Nolan M."/>
            <person name="Ohm R."/>
            <person name="Pangilinan J."/>
            <person name="Park H.-J."/>
            <person name="Ramirez L."/>
            <person name="Alfaro M."/>
            <person name="Sun H."/>
            <person name="Tritt A."/>
            <person name="Yoshinaga Y."/>
            <person name="Zwiers L.-H."/>
            <person name="Turgeon B."/>
            <person name="Goodwin S."/>
            <person name="Spatafora J."/>
            <person name="Crous P."/>
            <person name="Grigoriev I."/>
        </authorList>
    </citation>
    <scope>NUCLEOTIDE SEQUENCE</scope>
    <source>
        <strain evidence="9">CBS 115976</strain>
    </source>
</reference>
<dbReference type="PANTHER" id="PTHR12383:SF16">
    <property type="entry name" value="MITOCHONDRIAL INNER MEMBRANE PROTEASE SUBUNIT 1"/>
    <property type="match status" value="1"/>
</dbReference>
<dbReference type="GO" id="GO:0006465">
    <property type="term" value="P:signal peptide processing"/>
    <property type="evidence" value="ECO:0007669"/>
    <property type="project" value="InterPro"/>
</dbReference>
<dbReference type="Proteomes" id="UP000799302">
    <property type="component" value="Unassembled WGS sequence"/>
</dbReference>
<organism evidence="9 10">
    <name type="scientific">Microthyrium microscopicum</name>
    <dbReference type="NCBI Taxonomy" id="703497"/>
    <lineage>
        <taxon>Eukaryota</taxon>
        <taxon>Fungi</taxon>
        <taxon>Dikarya</taxon>
        <taxon>Ascomycota</taxon>
        <taxon>Pezizomycotina</taxon>
        <taxon>Dothideomycetes</taxon>
        <taxon>Dothideomycetes incertae sedis</taxon>
        <taxon>Microthyriales</taxon>
        <taxon>Microthyriaceae</taxon>
        <taxon>Microthyrium</taxon>
    </lineage>
</organism>
<dbReference type="GO" id="GO:0006627">
    <property type="term" value="P:protein processing involved in protein targeting to mitochondrion"/>
    <property type="evidence" value="ECO:0007669"/>
    <property type="project" value="TreeGrafter"/>
</dbReference>
<dbReference type="InterPro" id="IPR052064">
    <property type="entry name" value="Mito_IMP1_subunit"/>
</dbReference>
<dbReference type="InterPro" id="IPR019758">
    <property type="entry name" value="Pept_S26A_signal_pept_1_CS"/>
</dbReference>
<proteinExistence type="inferred from homology"/>
<dbReference type="InterPro" id="IPR036286">
    <property type="entry name" value="LexA/Signal_pep-like_sf"/>
</dbReference>
<dbReference type="GO" id="GO:0042720">
    <property type="term" value="C:mitochondrial inner membrane peptidase complex"/>
    <property type="evidence" value="ECO:0007669"/>
    <property type="project" value="TreeGrafter"/>
</dbReference>
<dbReference type="InterPro" id="IPR019533">
    <property type="entry name" value="Peptidase_S26"/>
</dbReference>
<keyword evidence="3" id="KW-0378">Hydrolase</keyword>
<keyword evidence="10" id="KW-1185">Reference proteome</keyword>
<evidence type="ECO:0000259" key="8">
    <source>
        <dbReference type="Pfam" id="PF10502"/>
    </source>
</evidence>
<dbReference type="EMBL" id="MU004234">
    <property type="protein sequence ID" value="KAF2670065.1"/>
    <property type="molecule type" value="Genomic_DNA"/>
</dbReference>
<comment type="subcellular location">
    <subcellularLocation>
        <location evidence="1">Mitochondrion inner membrane</location>
    </subcellularLocation>
</comment>
<evidence type="ECO:0000256" key="2">
    <source>
        <dbReference type="ARBA" id="ARBA00022792"/>
    </source>
</evidence>